<evidence type="ECO:0000313" key="2">
    <source>
        <dbReference type="Proteomes" id="UP000800200"/>
    </source>
</evidence>
<accession>A0A6A6EUJ9</accession>
<organism evidence="1 2">
    <name type="scientific">Zopfia rhizophila CBS 207.26</name>
    <dbReference type="NCBI Taxonomy" id="1314779"/>
    <lineage>
        <taxon>Eukaryota</taxon>
        <taxon>Fungi</taxon>
        <taxon>Dikarya</taxon>
        <taxon>Ascomycota</taxon>
        <taxon>Pezizomycotina</taxon>
        <taxon>Dothideomycetes</taxon>
        <taxon>Dothideomycetes incertae sedis</taxon>
        <taxon>Zopfiaceae</taxon>
        <taxon>Zopfia</taxon>
    </lineage>
</organism>
<proteinExistence type="predicted"/>
<dbReference type="EMBL" id="ML994613">
    <property type="protein sequence ID" value="KAF2193780.1"/>
    <property type="molecule type" value="Genomic_DNA"/>
</dbReference>
<keyword evidence="2" id="KW-1185">Reference proteome</keyword>
<dbReference type="Proteomes" id="UP000800200">
    <property type="component" value="Unassembled WGS sequence"/>
</dbReference>
<dbReference type="AlphaFoldDB" id="A0A6A6EUJ9"/>
<gene>
    <name evidence="1" type="ORF">K469DRAFT_712596</name>
</gene>
<protein>
    <submittedName>
        <fullName evidence="1">Uncharacterized protein</fullName>
    </submittedName>
</protein>
<name>A0A6A6EUJ9_9PEZI</name>
<reference evidence="1" key="1">
    <citation type="journal article" date="2020" name="Stud. Mycol.">
        <title>101 Dothideomycetes genomes: a test case for predicting lifestyles and emergence of pathogens.</title>
        <authorList>
            <person name="Haridas S."/>
            <person name="Albert R."/>
            <person name="Binder M."/>
            <person name="Bloem J."/>
            <person name="Labutti K."/>
            <person name="Salamov A."/>
            <person name="Andreopoulos B."/>
            <person name="Baker S."/>
            <person name="Barry K."/>
            <person name="Bills G."/>
            <person name="Bluhm B."/>
            <person name="Cannon C."/>
            <person name="Castanera R."/>
            <person name="Culley D."/>
            <person name="Daum C."/>
            <person name="Ezra D."/>
            <person name="Gonzalez J."/>
            <person name="Henrissat B."/>
            <person name="Kuo A."/>
            <person name="Liang C."/>
            <person name="Lipzen A."/>
            <person name="Lutzoni F."/>
            <person name="Magnuson J."/>
            <person name="Mondo S."/>
            <person name="Nolan M."/>
            <person name="Ohm R."/>
            <person name="Pangilinan J."/>
            <person name="Park H.-J."/>
            <person name="Ramirez L."/>
            <person name="Alfaro M."/>
            <person name="Sun H."/>
            <person name="Tritt A."/>
            <person name="Yoshinaga Y."/>
            <person name="Zwiers L.-H."/>
            <person name="Turgeon B."/>
            <person name="Goodwin S."/>
            <person name="Spatafora J."/>
            <person name="Crous P."/>
            <person name="Grigoriev I."/>
        </authorList>
    </citation>
    <scope>NUCLEOTIDE SEQUENCE</scope>
    <source>
        <strain evidence="1">CBS 207.26</strain>
    </source>
</reference>
<evidence type="ECO:0000313" key="1">
    <source>
        <dbReference type="EMBL" id="KAF2193780.1"/>
    </source>
</evidence>
<sequence>MKLSRLFVSFAILRNPRRYSAACSGEASPREIQIRPCRSRVALRASVPIIYCDKQLQVCWKLPPRVMDEDEISPAVYPANFPLDTSHHRPNLWEGRVERLLCHRFCTPRPFLTALQTSLTRRVRPGHLTKRRVSLTSNKESLI</sequence>